<feature type="compositionally biased region" description="Basic and acidic residues" evidence="1">
    <location>
        <begin position="1"/>
        <end position="11"/>
    </location>
</feature>
<dbReference type="EMBL" id="OP590147">
    <property type="protein sequence ID" value="UZV39993.1"/>
    <property type="molecule type" value="Genomic_DNA"/>
</dbReference>
<organism evidence="2 3">
    <name type="scientific">Leptolyngbya phage LPP-2, strain SPI</name>
    <dbReference type="NCBI Taxonomy" id="2996053"/>
    <lineage>
        <taxon>Viruses</taxon>
        <taxon>Duplodnaviria</taxon>
        <taxon>Heunggongvirae</taxon>
        <taxon>Uroviricota</taxon>
        <taxon>Caudoviricetes</taxon>
        <taxon>Saffermanviridae</taxon>
        <taxon>Wumptrevirus</taxon>
        <taxon>Wumptrevirus LPP2</taxon>
    </lineage>
</organism>
<feature type="region of interest" description="Disordered" evidence="1">
    <location>
        <begin position="1"/>
        <end position="22"/>
    </location>
</feature>
<dbReference type="Proteomes" id="UP001222520">
    <property type="component" value="Segment"/>
</dbReference>
<evidence type="ECO:0000256" key="1">
    <source>
        <dbReference type="SAM" id="MobiDB-lite"/>
    </source>
</evidence>
<protein>
    <submittedName>
        <fullName evidence="2">Tail tubular protein B</fullName>
    </submittedName>
</protein>
<keyword evidence="3" id="KW-1185">Reference proteome</keyword>
<sequence>MVNSFERRTQQGDDLGIRSSNFGGLNTTASPLNIPYEDSPNLLNVDVDVSGNVSKRQGTEILLKYANTTPVYTFPVKSVLGYDYVLTKSGGLLEVAGVIGKAVGAYKSFSNVFSAAAANVKPYFTLLSDVEPRVLILTGTNTPVQVKFVEQTFTTTSGSPTTTVVIPNASRFQYDTPILYMNRNFTGGATYSYNSTTKALTISNLPSWSGSMTFDLVLPVWSWWAESLRWFGDRFYDAVSRFNVNKADQSVAIPAALRSDLDTIQGTYGRYPMLLYKTATFNDTYTFSNTGQPANADSYGWGDGSVYNVGASAYLNTSPFFATFGDTRTPTPQPPETVHLLRQRELRFNYGNGATGANLRVTVDGAALSPNYSSTVAGTNRAYALYKADGTLCTSASDQAYYIAFTGATPLGISPTAAVTITNVDRTYIGSAATQTDNAYVQGGYFKVYGLGLWANYGTGQFPRIATVYQSRLVLGGFTNDPTRVVFSATGDTVEGGVKYNFFQVTDDLDGLDSDPFDLVVSSSQADDYVTGLVEWQSSLFVLTRRATFRANGGDATISPARRFVNYISSLGLVNPFSVVRTDTAVFYLSDSGVFNLTPRVEDGEYQAIEKSIKIRKVFGKTTSTAISSAAWMSFDQNRKVLYVALPRGSETTVASALYVYNTFRDSWTQYDTLGGFKTYTGHPYVDTVLGDSFLLMVAYGGTVCMLKLYGSRYVDFFNKCGSFTGTVLTANSGIYTWTAPFWNSPVISNISVTGTTTLAVQRYELPTDLQVVPYDNVEDLSIYINGTRLSFGTDWVKQGKAIYLLSDPGDGKTVSIVPRCPVNVSYEGDVTFDETTVQTVWVNNLLQIQGTDYTLSGTTLTFTDTLTNAVVEVGNAYISYYQSPMFLLGSLSNLKKVKHVYLYFDNEDVLPVYTIGDLASGQDVDDLVGKWKTRANANISVTYDSENTSETSYDIYSFSDLVWDNAFFDVDPTNLQSTRYALFKEALLGVGYNYQIGVWSFDEASWKLCGYQVDARLSGKRYTGGN</sequence>
<evidence type="ECO:0000313" key="2">
    <source>
        <dbReference type="EMBL" id="UZV39993.1"/>
    </source>
</evidence>
<proteinExistence type="predicted"/>
<accession>A0AAE9PUE6</accession>
<name>A0AAE9PUE6_9CAUD</name>
<evidence type="ECO:0000313" key="3">
    <source>
        <dbReference type="Proteomes" id="UP001222520"/>
    </source>
</evidence>
<reference evidence="2 3" key="1">
    <citation type="journal article" date="2023" name="Harmful Algae">
        <title>Sequencing the genomes of LPP-1, the first isolated cyanophage, and its relative LPP-2 reveal different integration mechanisms in closely related phages.</title>
        <authorList>
            <person name="Shaalan H."/>
            <person name="Cattan-Tsaushu E."/>
            <person name="Li K."/>
            <person name="Avrani S."/>
        </authorList>
    </citation>
    <scope>NUCLEOTIDE SEQUENCE [LARGE SCALE GENOMIC DNA]</scope>
</reference>
<gene>
    <name evidence="2" type="ORF">LPP2_g25</name>
</gene>